<comment type="caution">
    <text evidence="1">The sequence shown here is derived from an EMBL/GenBank/DDBJ whole genome shotgun (WGS) entry which is preliminary data.</text>
</comment>
<evidence type="ECO:0000313" key="1">
    <source>
        <dbReference type="EMBL" id="KXT05268.1"/>
    </source>
</evidence>
<keyword evidence="2" id="KW-1185">Reference proteome</keyword>
<protein>
    <submittedName>
        <fullName evidence="1">Uncharacterized protein</fullName>
    </submittedName>
</protein>
<dbReference type="AlphaFoldDB" id="A0A139HS35"/>
<evidence type="ECO:0000313" key="2">
    <source>
        <dbReference type="Proteomes" id="UP000070133"/>
    </source>
</evidence>
<reference evidence="1 2" key="1">
    <citation type="submission" date="2015-07" db="EMBL/GenBank/DDBJ databases">
        <title>Comparative genomics of the Sigatoka disease complex on banana suggests a link between parallel evolutionary changes in Pseudocercospora fijiensis and Pseudocercospora eumusae and increased virulence on the banana host.</title>
        <authorList>
            <person name="Chang T.-C."/>
            <person name="Salvucci A."/>
            <person name="Crous P.W."/>
            <person name="Stergiopoulos I."/>
        </authorList>
    </citation>
    <scope>NUCLEOTIDE SEQUENCE [LARGE SCALE GENOMIC DNA]</scope>
    <source>
        <strain evidence="1 2">CBS 114824</strain>
    </source>
</reference>
<gene>
    <name evidence="1" type="ORF">AC578_8368</name>
</gene>
<name>A0A139HS35_9PEZI</name>
<organism evidence="1 2">
    <name type="scientific">Pseudocercospora eumusae</name>
    <dbReference type="NCBI Taxonomy" id="321146"/>
    <lineage>
        <taxon>Eukaryota</taxon>
        <taxon>Fungi</taxon>
        <taxon>Dikarya</taxon>
        <taxon>Ascomycota</taxon>
        <taxon>Pezizomycotina</taxon>
        <taxon>Dothideomycetes</taxon>
        <taxon>Dothideomycetidae</taxon>
        <taxon>Mycosphaerellales</taxon>
        <taxon>Mycosphaerellaceae</taxon>
        <taxon>Pseudocercospora</taxon>
    </lineage>
</organism>
<proteinExistence type="predicted"/>
<dbReference type="OrthoDB" id="3644322at2759"/>
<dbReference type="Proteomes" id="UP000070133">
    <property type="component" value="Unassembled WGS sequence"/>
</dbReference>
<accession>A0A139HS35</accession>
<dbReference type="EMBL" id="LFZN01000014">
    <property type="protein sequence ID" value="KXT05268.1"/>
    <property type="molecule type" value="Genomic_DNA"/>
</dbReference>
<sequence>MFSNLCIDCSALGDTYRCFGSGTDTFIQELGILLCACLVDADTLRSQVKWVTGALRSERIANVVDPKTSIQAMLLDKTLPFAIIEEGQTGAMPKYDSTISCMPLPLLVLEALKDMPNEGLNASVQIVIKMKVKVKVVLDAEINHPFDIAMHLISIIFDVRSAANYSDILIRCGCLHQSSNNGAVPIILSSREERQLSKSAKLYMARHVLCPLLKLDACIKALFLDTCINFDEASHVTYTSPYAFLNDALSSLNEIGMLKLCFRFTGERHGFLEVSLLDLEMGIFRMR</sequence>